<dbReference type="HOGENOM" id="CLU_865609_0_0_10"/>
<evidence type="ECO:0000313" key="2">
    <source>
        <dbReference type="Proteomes" id="UP000003327"/>
    </source>
</evidence>
<dbReference type="Proteomes" id="UP000003327">
    <property type="component" value="Unassembled WGS sequence"/>
</dbReference>
<proteinExistence type="predicted"/>
<dbReference type="eggNOG" id="ENOG5034AZK">
    <property type="taxonomic scope" value="Bacteria"/>
</dbReference>
<accession>C9MS05</accession>
<reference evidence="1 2" key="1">
    <citation type="submission" date="2009-09" db="EMBL/GenBank/DDBJ databases">
        <authorList>
            <person name="Weinstock G."/>
            <person name="Sodergren E."/>
            <person name="Clifton S."/>
            <person name="Fulton L."/>
            <person name="Fulton B."/>
            <person name="Courtney L."/>
            <person name="Fronick C."/>
            <person name="Harrison M."/>
            <person name="Strong C."/>
            <person name="Farmer C."/>
            <person name="Delahaunty K."/>
            <person name="Markovic C."/>
            <person name="Hall O."/>
            <person name="Minx P."/>
            <person name="Tomlinson C."/>
            <person name="Mitreva M."/>
            <person name="Nelson J."/>
            <person name="Hou S."/>
            <person name="Wollam A."/>
            <person name="Pepin K.H."/>
            <person name="Johnson M."/>
            <person name="Bhonagiri V."/>
            <person name="Nash W.E."/>
            <person name="Warren W."/>
            <person name="Chinwalla A."/>
            <person name="Mardis E.R."/>
            <person name="Wilson R.K."/>
        </authorList>
    </citation>
    <scope>NUCLEOTIDE SEQUENCE [LARGE SCALE GENOMIC DNA]</scope>
    <source>
        <strain evidence="1 2">F0319</strain>
    </source>
</reference>
<dbReference type="OrthoDB" id="1080942at2"/>
<sequence>MVYKELLESVSFSEIEPWLYKMYPSLKSSMGWMKVHYDMLRMIGSKSHTNADNGEITIALDEEDGETFLTAYSLEGEVWECALAKEIVIDKKVKASLPEIAACCLWHSSFYGFTPETEEECFRDMFGYDSCKELEYNRELIQKFGGVVPSFNQLPSNVKEKLREMATDEVFISKGNRSKHKQAFRKKLMRLHYERMVVISNFIISFLSFRTLKETDISIKDLCDMFFSTAFKTSIIPSYSFDEPDIDYLCNIIGQYNMIPQMSRLILLVVLNKDSRTLDEKQKERLEGLLSCYNTKYCKILFIQNKSLKRQAAIYYAAFDL</sequence>
<dbReference type="EMBL" id="ACVA01000058">
    <property type="protein sequence ID" value="EEX17665.1"/>
    <property type="molecule type" value="Genomic_DNA"/>
</dbReference>
<protein>
    <submittedName>
        <fullName evidence="1">Uncharacterized protein</fullName>
    </submittedName>
</protein>
<keyword evidence="2" id="KW-1185">Reference proteome</keyword>
<dbReference type="RefSeq" id="WP_004384102.1">
    <property type="nucleotide sequence ID" value="NZ_GG698716.1"/>
</dbReference>
<gene>
    <name evidence="1" type="ORF">HMPREF0973_02418</name>
</gene>
<dbReference type="AlphaFoldDB" id="C9MS05"/>
<organism evidence="1 2">
    <name type="scientific">Prevotella veroralis F0319</name>
    <dbReference type="NCBI Taxonomy" id="649761"/>
    <lineage>
        <taxon>Bacteria</taxon>
        <taxon>Pseudomonadati</taxon>
        <taxon>Bacteroidota</taxon>
        <taxon>Bacteroidia</taxon>
        <taxon>Bacteroidales</taxon>
        <taxon>Prevotellaceae</taxon>
        <taxon>Prevotella</taxon>
    </lineage>
</organism>
<name>C9MS05_9BACT</name>
<comment type="caution">
    <text evidence="1">The sequence shown here is derived from an EMBL/GenBank/DDBJ whole genome shotgun (WGS) entry which is preliminary data.</text>
</comment>
<dbReference type="STRING" id="649761.HMPREF0973_02418"/>
<evidence type="ECO:0000313" key="1">
    <source>
        <dbReference type="EMBL" id="EEX17665.1"/>
    </source>
</evidence>